<dbReference type="Proteomes" id="UP000789901">
    <property type="component" value="Unassembled WGS sequence"/>
</dbReference>
<comment type="caution">
    <text evidence="1">The sequence shown here is derived from an EMBL/GenBank/DDBJ whole genome shotgun (WGS) entry which is preliminary data.</text>
</comment>
<proteinExistence type="predicted"/>
<reference evidence="1 2" key="1">
    <citation type="submission" date="2021-06" db="EMBL/GenBank/DDBJ databases">
        <authorList>
            <person name="Kallberg Y."/>
            <person name="Tangrot J."/>
            <person name="Rosling A."/>
        </authorList>
    </citation>
    <scope>NUCLEOTIDE SEQUENCE [LARGE SCALE GENOMIC DNA]</scope>
    <source>
        <strain evidence="1 2">120-4 pot B 10/14</strain>
    </source>
</reference>
<keyword evidence="2" id="KW-1185">Reference proteome</keyword>
<organism evidence="1 2">
    <name type="scientific">Gigaspora margarita</name>
    <dbReference type="NCBI Taxonomy" id="4874"/>
    <lineage>
        <taxon>Eukaryota</taxon>
        <taxon>Fungi</taxon>
        <taxon>Fungi incertae sedis</taxon>
        <taxon>Mucoromycota</taxon>
        <taxon>Glomeromycotina</taxon>
        <taxon>Glomeromycetes</taxon>
        <taxon>Diversisporales</taxon>
        <taxon>Gigasporaceae</taxon>
        <taxon>Gigaspora</taxon>
    </lineage>
</organism>
<name>A0ABN7XS12_GIGMA</name>
<accession>A0ABN7XS12</accession>
<feature type="non-terminal residue" evidence="1">
    <location>
        <position position="1"/>
    </location>
</feature>
<protein>
    <submittedName>
        <fullName evidence="1">36868_t:CDS:1</fullName>
    </submittedName>
</protein>
<evidence type="ECO:0000313" key="2">
    <source>
        <dbReference type="Proteomes" id="UP000789901"/>
    </source>
</evidence>
<dbReference type="EMBL" id="CAJVQB010162756">
    <property type="protein sequence ID" value="CAG8856694.1"/>
    <property type="molecule type" value="Genomic_DNA"/>
</dbReference>
<gene>
    <name evidence="1" type="ORF">GMARGA_LOCUS45515</name>
</gene>
<sequence>QYPKANYYRLTESNKIIPCTEYTLKDRSIVEEFCYFYLKSRAYDLQIDSKQVIHGNIKDIYKAIKMVHYPRKEHNLE</sequence>
<evidence type="ECO:0000313" key="1">
    <source>
        <dbReference type="EMBL" id="CAG8856694.1"/>
    </source>
</evidence>